<feature type="domain" description="ORC1/DEAH AAA+ ATPase" evidence="1">
    <location>
        <begin position="73"/>
        <end position="199"/>
    </location>
</feature>
<dbReference type="Proteomes" id="UP000262583">
    <property type="component" value="Chromosome"/>
</dbReference>
<protein>
    <submittedName>
        <fullName evidence="2">MSHA biogenesis protein MshM</fullName>
    </submittedName>
</protein>
<dbReference type="PANTHER" id="PTHR35894">
    <property type="entry name" value="GENERAL SECRETION PATHWAY PROTEIN A-RELATED"/>
    <property type="match status" value="1"/>
</dbReference>
<dbReference type="Gene3D" id="3.40.50.300">
    <property type="entry name" value="P-loop containing nucleotide triphosphate hydrolases"/>
    <property type="match status" value="1"/>
</dbReference>
<dbReference type="InterPro" id="IPR049945">
    <property type="entry name" value="AAA_22"/>
</dbReference>
<evidence type="ECO:0000313" key="2">
    <source>
        <dbReference type="EMBL" id="AXA35001.1"/>
    </source>
</evidence>
<dbReference type="AlphaFoldDB" id="A0A2Z4Y1C4"/>
<dbReference type="Pfam" id="PF13401">
    <property type="entry name" value="AAA_22"/>
    <property type="match status" value="1"/>
</dbReference>
<accession>A0A2Z4Y1C4</accession>
<sequence length="294" mass="33324">MSEHTPNIVDLVDHVPTSLGHSSDERTALAIRHFGFREHPFGDNVKPEFFFRTEAHEDAYIKMKRCIEEHVAVGLTTALSGTGKTLLTQILLTELDPHRYEAIVVLSYPGMTRTGLLREVAREIGLEGLGPRTPIHMLMEGIQERIIDLYRSGKKLVIIIDECHFLGVEALQVVRTLSNIELPERKLVTLLLFGEEFFLTKLARPEYASIVNRMFIRARLRPLTREETEQYVKFRCLVSGGRPTIFTSSFYPTLYERSQGIPREINRLCHMALFEAARSGMTAVGPEMLVAGDA</sequence>
<gene>
    <name evidence="2" type="ORF">BRCON_0224</name>
</gene>
<reference evidence="2 3" key="1">
    <citation type="submission" date="2018-05" db="EMBL/GenBank/DDBJ databases">
        <title>A metagenomic window into the 2 km-deep terrestrial subsurface aquifer revealed taxonomically and functionally diverse microbial community comprising novel uncultured bacterial lineages.</title>
        <authorList>
            <person name="Kadnikov V.V."/>
            <person name="Mardanov A.V."/>
            <person name="Beletsky A.V."/>
            <person name="Banks D."/>
            <person name="Pimenov N.V."/>
            <person name="Frank Y.A."/>
            <person name="Karnachuk O.V."/>
            <person name="Ravin N.V."/>
        </authorList>
    </citation>
    <scope>NUCLEOTIDE SEQUENCE [LARGE SCALE GENOMIC DNA]</scope>
    <source>
        <strain evidence="2">BY</strain>
    </source>
</reference>
<organism evidence="2 3">
    <name type="scientific">Sumerlaea chitinivorans</name>
    <dbReference type="NCBI Taxonomy" id="2250252"/>
    <lineage>
        <taxon>Bacteria</taxon>
        <taxon>Candidatus Sumerlaeota</taxon>
        <taxon>Candidatus Sumerlaeia</taxon>
        <taxon>Candidatus Sumerlaeales</taxon>
        <taxon>Candidatus Sumerlaeaceae</taxon>
        <taxon>Candidatus Sumerlaea</taxon>
    </lineage>
</organism>
<dbReference type="GO" id="GO:0016887">
    <property type="term" value="F:ATP hydrolysis activity"/>
    <property type="evidence" value="ECO:0007669"/>
    <property type="project" value="InterPro"/>
</dbReference>
<evidence type="ECO:0000313" key="3">
    <source>
        <dbReference type="Proteomes" id="UP000262583"/>
    </source>
</evidence>
<dbReference type="InterPro" id="IPR052026">
    <property type="entry name" value="ExeA_AAA_ATPase_DNA-bind"/>
</dbReference>
<name>A0A2Z4Y1C4_SUMC1</name>
<dbReference type="KEGG" id="schv:BRCON_0224"/>
<dbReference type="EMBL" id="CP030759">
    <property type="protein sequence ID" value="AXA35001.1"/>
    <property type="molecule type" value="Genomic_DNA"/>
</dbReference>
<proteinExistence type="predicted"/>
<dbReference type="InterPro" id="IPR027417">
    <property type="entry name" value="P-loop_NTPase"/>
</dbReference>
<dbReference type="SUPFAM" id="SSF52540">
    <property type="entry name" value="P-loop containing nucleoside triphosphate hydrolases"/>
    <property type="match status" value="1"/>
</dbReference>
<evidence type="ECO:0000259" key="1">
    <source>
        <dbReference type="Pfam" id="PF13401"/>
    </source>
</evidence>
<dbReference type="PANTHER" id="PTHR35894:SF1">
    <property type="entry name" value="PHOSPHORIBULOKINASE _ URIDINE KINASE FAMILY"/>
    <property type="match status" value="1"/>
</dbReference>